<evidence type="ECO:0000313" key="2">
    <source>
        <dbReference type="Proteomes" id="UP001465976"/>
    </source>
</evidence>
<accession>A0ABR3EJ38</accession>
<dbReference type="Proteomes" id="UP001465976">
    <property type="component" value="Unassembled WGS sequence"/>
</dbReference>
<comment type="caution">
    <text evidence="1">The sequence shown here is derived from an EMBL/GenBank/DDBJ whole genome shotgun (WGS) entry which is preliminary data.</text>
</comment>
<gene>
    <name evidence="1" type="ORF">V5O48_019200</name>
</gene>
<feature type="non-terminal residue" evidence="1">
    <location>
        <position position="1"/>
    </location>
</feature>
<sequence>IGVTPDSSSTSSLTSCNESSLASGKALEIAAQVSVYVSPAAREFARKSSMDRRMYRSVKSSGD</sequence>
<dbReference type="EMBL" id="JBAHYK010004319">
    <property type="protein sequence ID" value="KAL0562878.1"/>
    <property type="molecule type" value="Genomic_DNA"/>
</dbReference>
<reference evidence="1 2" key="1">
    <citation type="submission" date="2024-02" db="EMBL/GenBank/DDBJ databases">
        <title>A draft genome for the cacao thread blight pathogen Marasmius crinis-equi.</title>
        <authorList>
            <person name="Cohen S.P."/>
            <person name="Baruah I.K."/>
            <person name="Amoako-Attah I."/>
            <person name="Bukari Y."/>
            <person name="Meinhardt L.W."/>
            <person name="Bailey B.A."/>
        </authorList>
    </citation>
    <scope>NUCLEOTIDE SEQUENCE [LARGE SCALE GENOMIC DNA]</scope>
    <source>
        <strain evidence="1 2">GH-76</strain>
    </source>
</reference>
<name>A0ABR3EJ38_9AGAR</name>
<protein>
    <submittedName>
        <fullName evidence="1">Uncharacterized protein</fullName>
    </submittedName>
</protein>
<organism evidence="1 2">
    <name type="scientific">Marasmius crinis-equi</name>
    <dbReference type="NCBI Taxonomy" id="585013"/>
    <lineage>
        <taxon>Eukaryota</taxon>
        <taxon>Fungi</taxon>
        <taxon>Dikarya</taxon>
        <taxon>Basidiomycota</taxon>
        <taxon>Agaricomycotina</taxon>
        <taxon>Agaricomycetes</taxon>
        <taxon>Agaricomycetidae</taxon>
        <taxon>Agaricales</taxon>
        <taxon>Marasmiineae</taxon>
        <taxon>Marasmiaceae</taxon>
        <taxon>Marasmius</taxon>
    </lineage>
</organism>
<proteinExistence type="predicted"/>
<evidence type="ECO:0000313" key="1">
    <source>
        <dbReference type="EMBL" id="KAL0562878.1"/>
    </source>
</evidence>
<feature type="non-terminal residue" evidence="1">
    <location>
        <position position="63"/>
    </location>
</feature>
<keyword evidence="2" id="KW-1185">Reference proteome</keyword>